<dbReference type="EMBL" id="CP055153">
    <property type="protein sequence ID" value="QMU31412.1"/>
    <property type="molecule type" value="Genomic_DNA"/>
</dbReference>
<dbReference type="Proteomes" id="UP000514509">
    <property type="component" value="Chromosome"/>
</dbReference>
<dbReference type="Pfam" id="PF00480">
    <property type="entry name" value="ROK"/>
    <property type="match status" value="1"/>
</dbReference>
<keyword evidence="3" id="KW-1185">Reference proteome</keyword>
<sequence>MKSLLSEDRILSVDIGGSNIKATILDSQGTLLNEYKKLPTPLPAAPERVIATIQELVKDFSDYNKVSVGFPGYIRNGRVFTAPNLDTSLWRNVCLQEELKEALNKPVRLVNDADLQGLGVVSGQGLEMVITLGTGFGTALLLDGNLLPHLELAHHPVIGRKTYDQYVGEKAFRKHGEEKWNQRMERVLSILKAVFNYDHLYISGGNANKIRFKLDDNITIVSNRDGIKGGTRLWLQEEHHFSDACKSVF</sequence>
<evidence type="ECO:0000313" key="3">
    <source>
        <dbReference type="Proteomes" id="UP000514509"/>
    </source>
</evidence>
<dbReference type="PANTHER" id="PTHR18964:SF149">
    <property type="entry name" value="BIFUNCTIONAL UDP-N-ACETYLGLUCOSAMINE 2-EPIMERASE_N-ACETYLMANNOSAMINE KINASE"/>
    <property type="match status" value="1"/>
</dbReference>
<protein>
    <submittedName>
        <fullName evidence="2">ROK family protein</fullName>
    </submittedName>
</protein>
<name>A0A7L7LEX1_9BACT</name>
<reference evidence="2 3" key="1">
    <citation type="submission" date="2020-08" db="EMBL/GenBank/DDBJ databases">
        <title>Adhaeribacter dokdonensis sp. nov., isolated from the rhizosphere of Elymus tsukushiensis, a plant native to the Dokdo Islands, Republic of Korea.</title>
        <authorList>
            <person name="Ghim S.Y."/>
        </authorList>
    </citation>
    <scope>NUCLEOTIDE SEQUENCE [LARGE SCALE GENOMIC DNA]</scope>
    <source>
        <strain evidence="2 3">KUDC8001</strain>
    </source>
</reference>
<dbReference type="InterPro" id="IPR000600">
    <property type="entry name" value="ROK"/>
</dbReference>
<accession>A0A7L7LEX1</accession>
<proteinExistence type="inferred from homology"/>
<dbReference type="Gene3D" id="3.30.420.40">
    <property type="match status" value="2"/>
</dbReference>
<dbReference type="AlphaFoldDB" id="A0A7L7LEX1"/>
<dbReference type="CDD" id="cd24058">
    <property type="entry name" value="ASKHA_NBD_ROK_PPGK"/>
    <property type="match status" value="1"/>
</dbReference>
<evidence type="ECO:0000256" key="1">
    <source>
        <dbReference type="ARBA" id="ARBA00006479"/>
    </source>
</evidence>
<organism evidence="2 3">
    <name type="scientific">Adhaeribacter radiodurans</name>
    <dbReference type="NCBI Taxonomy" id="2745197"/>
    <lineage>
        <taxon>Bacteria</taxon>
        <taxon>Pseudomonadati</taxon>
        <taxon>Bacteroidota</taxon>
        <taxon>Cytophagia</taxon>
        <taxon>Cytophagales</taxon>
        <taxon>Hymenobacteraceae</taxon>
        <taxon>Adhaeribacter</taxon>
    </lineage>
</organism>
<dbReference type="PANTHER" id="PTHR18964">
    <property type="entry name" value="ROK (REPRESSOR, ORF, KINASE) FAMILY"/>
    <property type="match status" value="1"/>
</dbReference>
<dbReference type="KEGG" id="add:HUW48_01940"/>
<comment type="similarity">
    <text evidence="1">Belongs to the ROK (NagC/XylR) family.</text>
</comment>
<dbReference type="SUPFAM" id="SSF53067">
    <property type="entry name" value="Actin-like ATPase domain"/>
    <property type="match status" value="1"/>
</dbReference>
<evidence type="ECO:0000313" key="2">
    <source>
        <dbReference type="EMBL" id="QMU31412.1"/>
    </source>
</evidence>
<dbReference type="InterPro" id="IPR043129">
    <property type="entry name" value="ATPase_NBD"/>
</dbReference>
<gene>
    <name evidence="2" type="ORF">HUW48_01940</name>
</gene>